<dbReference type="GO" id="GO:1902983">
    <property type="term" value="P:DNA strand elongation involved in mitotic DNA replication"/>
    <property type="evidence" value="ECO:0007669"/>
    <property type="project" value="TreeGrafter"/>
</dbReference>
<dbReference type="PANTHER" id="PTHR12914">
    <property type="entry name" value="PARTNER OF SLD5"/>
    <property type="match status" value="1"/>
</dbReference>
<dbReference type="EMBL" id="HBFM01023592">
    <property type="protein sequence ID" value="CAD8781113.1"/>
    <property type="molecule type" value="Transcribed_RNA"/>
</dbReference>
<protein>
    <recommendedName>
        <fullName evidence="5">GINS subunit domain-containing protein</fullName>
    </recommendedName>
</protein>
<dbReference type="InterPro" id="IPR005339">
    <property type="entry name" value="GINS_Psf1"/>
</dbReference>
<dbReference type="GO" id="GO:0000811">
    <property type="term" value="C:GINS complex"/>
    <property type="evidence" value="ECO:0007669"/>
    <property type="project" value="InterPro"/>
</dbReference>
<dbReference type="SUPFAM" id="SSF158573">
    <property type="entry name" value="GINS helical bundle-like"/>
    <property type="match status" value="1"/>
</dbReference>
<name>A0A7S0YKN5_9CHLO</name>
<reference evidence="6" key="1">
    <citation type="submission" date="2021-01" db="EMBL/GenBank/DDBJ databases">
        <authorList>
            <person name="Corre E."/>
            <person name="Pelletier E."/>
            <person name="Niang G."/>
            <person name="Scheremetjew M."/>
            <person name="Finn R."/>
            <person name="Kale V."/>
            <person name="Holt S."/>
            <person name="Cochrane G."/>
            <person name="Meng A."/>
            <person name="Brown T."/>
            <person name="Cohen L."/>
        </authorList>
    </citation>
    <scope>NUCLEOTIDE SEQUENCE</scope>
    <source>
        <strain evidence="6">SAG 63-3</strain>
    </source>
</reference>
<evidence type="ECO:0000256" key="2">
    <source>
        <dbReference type="ARBA" id="ARBA00006677"/>
    </source>
</evidence>
<organism evidence="6">
    <name type="scientific">Polytomella parva</name>
    <dbReference type="NCBI Taxonomy" id="51329"/>
    <lineage>
        <taxon>Eukaryota</taxon>
        <taxon>Viridiplantae</taxon>
        <taxon>Chlorophyta</taxon>
        <taxon>core chlorophytes</taxon>
        <taxon>Chlorophyceae</taxon>
        <taxon>CS clade</taxon>
        <taxon>Chlamydomonadales</taxon>
        <taxon>Chlamydomonadaceae</taxon>
        <taxon>Polytomella</taxon>
    </lineage>
</organism>
<sequence>MSELCRRGRELLQELKSYDRFTLSPFNEEIIRLIFQEIEEHDGLTKEIVAKFRQQQENIDDPVYDGVVATTLCAHYESIKRNKRCLLIYMAERMERLKAFRWELRRLPEDQASRCCPQELQFYSEYDKVLTSYMSKEEGVGMDLTLDCVPPKDSLVTVRGLRDIGERIFSFGAVQISRGGLFHLPLDEAEPLIRAGDVAQVQWSSGFL</sequence>
<evidence type="ECO:0000313" key="6">
    <source>
        <dbReference type="EMBL" id="CAD8781113.1"/>
    </source>
</evidence>
<keyword evidence="4" id="KW-0539">Nucleus</keyword>
<evidence type="ECO:0000256" key="1">
    <source>
        <dbReference type="ARBA" id="ARBA00004123"/>
    </source>
</evidence>
<dbReference type="PANTHER" id="PTHR12914:SF2">
    <property type="entry name" value="DNA REPLICATION COMPLEX GINS PROTEIN PSF1"/>
    <property type="match status" value="1"/>
</dbReference>
<comment type="similarity">
    <text evidence="2">Belongs to the GINS1/PSF1 family.</text>
</comment>
<dbReference type="AlphaFoldDB" id="A0A7S0YKN5"/>
<comment type="subcellular location">
    <subcellularLocation>
        <location evidence="1">Nucleus</location>
    </subcellularLocation>
</comment>
<proteinExistence type="inferred from homology"/>
<dbReference type="InterPro" id="IPR021151">
    <property type="entry name" value="GINS_A"/>
</dbReference>
<dbReference type="InterPro" id="IPR036224">
    <property type="entry name" value="GINS_bundle-like_dom_sf"/>
</dbReference>
<dbReference type="Pfam" id="PF05916">
    <property type="entry name" value="Sld5"/>
    <property type="match status" value="1"/>
</dbReference>
<gene>
    <name evidence="6" type="ORF">PPAR00522_LOCUS15271</name>
</gene>
<dbReference type="Gene3D" id="1.20.58.1030">
    <property type="match status" value="1"/>
</dbReference>
<evidence type="ECO:0000256" key="4">
    <source>
        <dbReference type="ARBA" id="ARBA00023242"/>
    </source>
</evidence>
<dbReference type="CDD" id="cd11710">
    <property type="entry name" value="GINS_A_psf1"/>
    <property type="match status" value="1"/>
</dbReference>
<evidence type="ECO:0000259" key="5">
    <source>
        <dbReference type="Pfam" id="PF05916"/>
    </source>
</evidence>
<feature type="domain" description="GINS subunit" evidence="5">
    <location>
        <begin position="47"/>
        <end position="136"/>
    </location>
</feature>
<keyword evidence="3" id="KW-0235">DNA replication</keyword>
<accession>A0A7S0YKN5</accession>
<evidence type="ECO:0000256" key="3">
    <source>
        <dbReference type="ARBA" id="ARBA00022705"/>
    </source>
</evidence>